<comment type="caution">
    <text evidence="14">The sequence shown here is derived from an EMBL/GenBank/DDBJ whole genome shotgun (WGS) entry which is preliminary data.</text>
</comment>
<dbReference type="GO" id="GO:0006097">
    <property type="term" value="P:glyoxylate cycle"/>
    <property type="evidence" value="ECO:0007669"/>
    <property type="project" value="UniProtKB-KW"/>
</dbReference>
<dbReference type="Gene3D" id="3.40.50.720">
    <property type="entry name" value="NAD(P)-binding Rossmann-like Domain"/>
    <property type="match status" value="1"/>
</dbReference>
<keyword evidence="6 11" id="KW-0816">Tricarboxylic acid cycle</keyword>
<evidence type="ECO:0000256" key="6">
    <source>
        <dbReference type="ARBA" id="ARBA00022532"/>
    </source>
</evidence>
<dbReference type="PANTHER" id="PTHR11540">
    <property type="entry name" value="MALATE AND LACTATE DEHYDROGENASE"/>
    <property type="match status" value="1"/>
</dbReference>
<reference evidence="14 15" key="1">
    <citation type="submission" date="2018-09" db="EMBL/GenBank/DDBJ databases">
        <title>A high-quality reference genome of wild soybean provides a powerful tool to mine soybean genomes.</title>
        <authorList>
            <person name="Xie M."/>
            <person name="Chung C.Y.L."/>
            <person name="Li M.-W."/>
            <person name="Wong F.-L."/>
            <person name="Chan T.-F."/>
            <person name="Lam H.-M."/>
        </authorList>
    </citation>
    <scope>NUCLEOTIDE SEQUENCE [LARGE SCALE GENOMIC DNA]</scope>
    <source>
        <strain evidence="15">cv. W05</strain>
        <tissue evidence="14">Hypocotyl of etiolated seedlings</tissue>
    </source>
</reference>
<dbReference type="AlphaFoldDB" id="A0A445JVE7"/>
<evidence type="ECO:0000313" key="15">
    <source>
        <dbReference type="Proteomes" id="UP000289340"/>
    </source>
</evidence>
<evidence type="ECO:0000259" key="13">
    <source>
        <dbReference type="Pfam" id="PF02866"/>
    </source>
</evidence>
<dbReference type="Proteomes" id="UP000289340">
    <property type="component" value="Chromosome 7"/>
</dbReference>
<dbReference type="InterPro" id="IPR001252">
    <property type="entry name" value="Malate_DH_AS"/>
</dbReference>
<dbReference type="InterPro" id="IPR036291">
    <property type="entry name" value="NAD(P)-bd_dom_sf"/>
</dbReference>
<dbReference type="PROSITE" id="PS00068">
    <property type="entry name" value="MDH"/>
    <property type="match status" value="1"/>
</dbReference>
<comment type="subcellular location">
    <subcellularLocation>
        <location evidence="1">Peroxisome</location>
    </subcellularLocation>
</comment>
<dbReference type="GO" id="GO:0006099">
    <property type="term" value="P:tricarboxylic acid cycle"/>
    <property type="evidence" value="ECO:0007669"/>
    <property type="project" value="UniProtKB-KW"/>
</dbReference>
<dbReference type="Pfam" id="PF02866">
    <property type="entry name" value="Ldh_1_C"/>
    <property type="match status" value="1"/>
</dbReference>
<evidence type="ECO:0000256" key="9">
    <source>
        <dbReference type="ARBA" id="ARBA00023140"/>
    </source>
</evidence>
<name>A0A445JVE7_GLYSO</name>
<comment type="catalytic activity">
    <reaction evidence="11">
        <text>(S)-malate + NAD(+) = oxaloacetate + NADH + H(+)</text>
        <dbReference type="Rhea" id="RHEA:21432"/>
        <dbReference type="ChEBI" id="CHEBI:15378"/>
        <dbReference type="ChEBI" id="CHEBI:15589"/>
        <dbReference type="ChEBI" id="CHEBI:16452"/>
        <dbReference type="ChEBI" id="CHEBI:57540"/>
        <dbReference type="ChEBI" id="CHEBI:57945"/>
        <dbReference type="EC" id="1.1.1.37"/>
    </reaction>
</comment>
<evidence type="ECO:0000256" key="11">
    <source>
        <dbReference type="RuleBase" id="RU003405"/>
    </source>
</evidence>
<sequence length="333" mass="35892">MDLVIIPAGVPHKHGLTKDDLFNINVGIVKTLCEAIAKCCPKAIVNVLSNPVNSTVLITAEVFKRVGTYDPKRLLGVTMLDVVRANMFVAEVLGVDLRYVDVPIIGGHAGITILPLLSQIKPPCSFTLKRTYPIGYDIEGKFSCELAAYPIERPTRFFTDMISELLLSTKFRALLSLSLHSSPSSSKLLSMASYGELLLSTKFRALLSLSLHSSPSSSKLLSMASYGELLLSTKFRALLSLSLHSSPSSSKLLSMASYGELLLSTKFRALLSLSLHSSPSSSKLLSMASYGELLLSTKFRALLSLSLHSSPSSSKLLSMASYGGELLLDSSSP</sequence>
<evidence type="ECO:0000256" key="8">
    <source>
        <dbReference type="ARBA" id="ARBA00023027"/>
    </source>
</evidence>
<organism evidence="14 15">
    <name type="scientific">Glycine soja</name>
    <name type="common">Wild soybean</name>
    <dbReference type="NCBI Taxonomy" id="3848"/>
    <lineage>
        <taxon>Eukaryota</taxon>
        <taxon>Viridiplantae</taxon>
        <taxon>Streptophyta</taxon>
        <taxon>Embryophyta</taxon>
        <taxon>Tracheophyta</taxon>
        <taxon>Spermatophyta</taxon>
        <taxon>Magnoliopsida</taxon>
        <taxon>eudicotyledons</taxon>
        <taxon>Gunneridae</taxon>
        <taxon>Pentapetalae</taxon>
        <taxon>rosids</taxon>
        <taxon>fabids</taxon>
        <taxon>Fabales</taxon>
        <taxon>Fabaceae</taxon>
        <taxon>Papilionoideae</taxon>
        <taxon>50 kb inversion clade</taxon>
        <taxon>NPAAA clade</taxon>
        <taxon>indigoferoid/millettioid clade</taxon>
        <taxon>Phaseoleae</taxon>
        <taxon>Glycine</taxon>
        <taxon>Glycine subgen. Soja</taxon>
    </lineage>
</organism>
<dbReference type="GO" id="GO:0030060">
    <property type="term" value="F:L-malate dehydrogenase (NAD+) activity"/>
    <property type="evidence" value="ECO:0007669"/>
    <property type="project" value="UniProtKB-EC"/>
</dbReference>
<evidence type="ECO:0000256" key="2">
    <source>
        <dbReference type="ARBA" id="ARBA00008824"/>
    </source>
</evidence>
<dbReference type="InterPro" id="IPR022383">
    <property type="entry name" value="Lactate/malate_DH_C"/>
</dbReference>
<dbReference type="GO" id="GO:0009507">
    <property type="term" value="C:chloroplast"/>
    <property type="evidence" value="ECO:0007669"/>
    <property type="project" value="TreeGrafter"/>
</dbReference>
<evidence type="ECO:0000256" key="1">
    <source>
        <dbReference type="ARBA" id="ARBA00004275"/>
    </source>
</evidence>
<feature type="domain" description="Lactate/malate dehydrogenase C-terminal" evidence="13">
    <location>
        <begin position="78"/>
        <end position="123"/>
    </location>
</feature>
<dbReference type="GO" id="GO:0005777">
    <property type="term" value="C:peroxisome"/>
    <property type="evidence" value="ECO:0007669"/>
    <property type="project" value="UniProtKB-SubCell"/>
</dbReference>
<evidence type="ECO:0000256" key="4">
    <source>
        <dbReference type="ARBA" id="ARBA00012995"/>
    </source>
</evidence>
<dbReference type="InterPro" id="IPR015955">
    <property type="entry name" value="Lactate_DH/Glyco_Ohase_4_C"/>
</dbReference>
<accession>A0A445JVE7</accession>
<evidence type="ECO:0000256" key="3">
    <source>
        <dbReference type="ARBA" id="ARBA00011738"/>
    </source>
</evidence>
<dbReference type="FunFam" id="3.40.50.720:FF:001864">
    <property type="entry name" value="Malate dehydrogenase"/>
    <property type="match status" value="1"/>
</dbReference>
<comment type="similarity">
    <text evidence="2">Belongs to the LDH/MDH superfamily. MDH type 1 family.</text>
</comment>
<keyword evidence="15" id="KW-1185">Reference proteome</keyword>
<proteinExistence type="inferred from homology"/>
<keyword evidence="8 11" id="KW-0520">NAD</keyword>
<keyword evidence="7 10" id="KW-0560">Oxidoreductase</keyword>
<dbReference type="Pfam" id="PF00056">
    <property type="entry name" value="Ldh_1_N"/>
    <property type="match status" value="1"/>
</dbReference>
<dbReference type="EMBL" id="QZWG01000007">
    <property type="protein sequence ID" value="RZC02463.1"/>
    <property type="molecule type" value="Genomic_DNA"/>
</dbReference>
<dbReference type="InterPro" id="IPR001236">
    <property type="entry name" value="Lactate/malate_DH_N"/>
</dbReference>
<evidence type="ECO:0000256" key="7">
    <source>
        <dbReference type="ARBA" id="ARBA00023002"/>
    </source>
</evidence>
<dbReference type="SUPFAM" id="SSF51735">
    <property type="entry name" value="NAD(P)-binding Rossmann-fold domains"/>
    <property type="match status" value="1"/>
</dbReference>
<evidence type="ECO:0000313" key="14">
    <source>
        <dbReference type="EMBL" id="RZC02463.1"/>
    </source>
</evidence>
<comment type="subunit">
    <text evidence="3">Homodimer.</text>
</comment>
<dbReference type="Gene3D" id="3.90.110.10">
    <property type="entry name" value="Lactate dehydrogenase/glycoside hydrolase, family 4, C-terminal"/>
    <property type="match status" value="1"/>
</dbReference>
<evidence type="ECO:0000259" key="12">
    <source>
        <dbReference type="Pfam" id="PF00056"/>
    </source>
</evidence>
<dbReference type="GO" id="GO:0006108">
    <property type="term" value="P:malate metabolic process"/>
    <property type="evidence" value="ECO:0007669"/>
    <property type="project" value="InterPro"/>
</dbReference>
<keyword evidence="5" id="KW-0329">Glyoxylate bypass</keyword>
<feature type="domain" description="Lactate/malate dehydrogenase N-terminal" evidence="12">
    <location>
        <begin position="1"/>
        <end position="76"/>
    </location>
</feature>
<gene>
    <name evidence="14" type="ORF">D0Y65_017551</name>
</gene>
<evidence type="ECO:0000256" key="10">
    <source>
        <dbReference type="RuleBase" id="RU003369"/>
    </source>
</evidence>
<dbReference type="EC" id="1.1.1.37" evidence="4 11"/>
<keyword evidence="9" id="KW-0576">Peroxisome</keyword>
<dbReference type="SUPFAM" id="SSF56327">
    <property type="entry name" value="LDH C-terminal domain-like"/>
    <property type="match status" value="1"/>
</dbReference>
<protein>
    <recommendedName>
        <fullName evidence="4 11">Malate dehydrogenase</fullName>
        <ecNumber evidence="4 11">1.1.1.37</ecNumber>
    </recommendedName>
</protein>
<evidence type="ECO:0000256" key="5">
    <source>
        <dbReference type="ARBA" id="ARBA00022435"/>
    </source>
</evidence>
<dbReference type="PANTHER" id="PTHR11540:SF71">
    <property type="entry name" value="MALATE DEHYDROGENASE 1, PEROXISOMAL"/>
    <property type="match status" value="1"/>
</dbReference>